<evidence type="ECO:0000313" key="1">
    <source>
        <dbReference type="EMBL" id="VAX39816.1"/>
    </source>
</evidence>
<accession>A0A3B1DAD9</accession>
<reference evidence="1" key="1">
    <citation type="submission" date="2018-06" db="EMBL/GenBank/DDBJ databases">
        <authorList>
            <person name="Zhirakovskaya E."/>
        </authorList>
    </citation>
    <scope>NUCLEOTIDE SEQUENCE</scope>
</reference>
<dbReference type="AlphaFoldDB" id="A0A3B1DAD9"/>
<proteinExistence type="predicted"/>
<dbReference type="EMBL" id="UOGL01000372">
    <property type="protein sequence ID" value="VAX39816.1"/>
    <property type="molecule type" value="Genomic_DNA"/>
</dbReference>
<name>A0A3B1DAD9_9ZZZZ</name>
<protein>
    <submittedName>
        <fullName evidence="1">Uncharacterized protein</fullName>
    </submittedName>
</protein>
<organism evidence="1">
    <name type="scientific">hydrothermal vent metagenome</name>
    <dbReference type="NCBI Taxonomy" id="652676"/>
    <lineage>
        <taxon>unclassified sequences</taxon>
        <taxon>metagenomes</taxon>
        <taxon>ecological metagenomes</taxon>
    </lineage>
</organism>
<sequence>MPVCQVLLGKLNLVASQNHQGNSDTKILHVLHAISLIKNQKLIGHIII</sequence>
<gene>
    <name evidence="1" type="ORF">MNBD_PLANCTO02-2799</name>
</gene>